<dbReference type="AlphaFoldDB" id="A0A2S9YXI8"/>
<dbReference type="Proteomes" id="UP000238823">
    <property type="component" value="Unassembled WGS sequence"/>
</dbReference>
<dbReference type="Pfam" id="PF07209">
    <property type="entry name" value="DUF1415"/>
    <property type="match status" value="1"/>
</dbReference>
<sequence>MLRPVSDPPGWPPDEAVIQAIHDRYQREIVEGLNLCPFARRSREQGRVHRPVFVATDAHDPSPLEVARQLGTLVSTHREAEIVLLTFPIPPGHAWHEPPAFERFLAALRTAWSALPPPRQFYMVSFHPHLAVPPDRPLTADSLVSILRRSPDPVIQCVDAELLDRVRKQAQASARERMLRELEQQDPALAALFARSVSADPELSGDIARQNFAAHGRGEAQADLERAITALLRERDRNYGVG</sequence>
<organism evidence="1 2">
    <name type="scientific">Enhygromyxa salina</name>
    <dbReference type="NCBI Taxonomy" id="215803"/>
    <lineage>
        <taxon>Bacteria</taxon>
        <taxon>Pseudomonadati</taxon>
        <taxon>Myxococcota</taxon>
        <taxon>Polyangia</taxon>
        <taxon>Nannocystales</taxon>
        <taxon>Nannocystaceae</taxon>
        <taxon>Enhygromyxa</taxon>
    </lineage>
</organism>
<proteinExistence type="predicted"/>
<protein>
    <recommendedName>
        <fullName evidence="3">DUF1415 domain-containing protein</fullName>
    </recommendedName>
</protein>
<accession>A0A2S9YXI8</accession>
<dbReference type="InterPro" id="IPR009858">
    <property type="entry name" value="DUF1415"/>
</dbReference>
<dbReference type="EMBL" id="PVNL01000013">
    <property type="protein sequence ID" value="PRQ09816.1"/>
    <property type="molecule type" value="Genomic_DNA"/>
</dbReference>
<dbReference type="OrthoDB" id="5502675at2"/>
<name>A0A2S9YXI8_9BACT</name>
<gene>
    <name evidence="1" type="ORF">ENSA7_05710</name>
</gene>
<comment type="caution">
    <text evidence="1">The sequence shown here is derived from an EMBL/GenBank/DDBJ whole genome shotgun (WGS) entry which is preliminary data.</text>
</comment>
<evidence type="ECO:0000313" key="1">
    <source>
        <dbReference type="EMBL" id="PRQ09816.1"/>
    </source>
</evidence>
<evidence type="ECO:0000313" key="2">
    <source>
        <dbReference type="Proteomes" id="UP000238823"/>
    </source>
</evidence>
<reference evidence="1 2" key="1">
    <citation type="submission" date="2018-03" db="EMBL/GenBank/DDBJ databases">
        <title>Draft Genome Sequences of the Obligatory Marine Myxobacteria Enhygromyxa salina SWB007.</title>
        <authorList>
            <person name="Poehlein A."/>
            <person name="Moghaddam J.A."/>
            <person name="Harms H."/>
            <person name="Alanjari M."/>
            <person name="Koenig G.M."/>
            <person name="Daniel R."/>
            <person name="Schaeberle T.F."/>
        </authorList>
    </citation>
    <scope>NUCLEOTIDE SEQUENCE [LARGE SCALE GENOMIC DNA]</scope>
    <source>
        <strain evidence="1 2">SWB007</strain>
    </source>
</reference>
<evidence type="ECO:0008006" key="3">
    <source>
        <dbReference type="Google" id="ProtNLM"/>
    </source>
</evidence>